<reference evidence="1" key="1">
    <citation type="submission" date="2020-08" db="EMBL/GenBank/DDBJ databases">
        <title>Multicomponent nature underlies the extraordinary mechanical properties of spider dragline silk.</title>
        <authorList>
            <person name="Kono N."/>
            <person name="Nakamura H."/>
            <person name="Mori M."/>
            <person name="Yoshida Y."/>
            <person name="Ohtoshi R."/>
            <person name="Malay A.D."/>
            <person name="Moran D.A.P."/>
            <person name="Tomita M."/>
            <person name="Numata K."/>
            <person name="Arakawa K."/>
        </authorList>
    </citation>
    <scope>NUCLEOTIDE SEQUENCE</scope>
</reference>
<organism evidence="1 2">
    <name type="scientific">Trichonephila inaurata madagascariensis</name>
    <dbReference type="NCBI Taxonomy" id="2747483"/>
    <lineage>
        <taxon>Eukaryota</taxon>
        <taxon>Metazoa</taxon>
        <taxon>Ecdysozoa</taxon>
        <taxon>Arthropoda</taxon>
        <taxon>Chelicerata</taxon>
        <taxon>Arachnida</taxon>
        <taxon>Araneae</taxon>
        <taxon>Araneomorphae</taxon>
        <taxon>Entelegynae</taxon>
        <taxon>Araneoidea</taxon>
        <taxon>Nephilidae</taxon>
        <taxon>Trichonephila</taxon>
        <taxon>Trichonephila inaurata</taxon>
    </lineage>
</organism>
<comment type="caution">
    <text evidence="1">The sequence shown here is derived from an EMBL/GenBank/DDBJ whole genome shotgun (WGS) entry which is preliminary data.</text>
</comment>
<gene>
    <name evidence="1" type="ORF">TNIN_266151</name>
</gene>
<proteinExistence type="predicted"/>
<dbReference type="Gene3D" id="1.20.58.1070">
    <property type="match status" value="1"/>
</dbReference>
<protein>
    <submittedName>
        <fullName evidence="1">Gem-associated protein 2</fullName>
    </submittedName>
</protein>
<dbReference type="Proteomes" id="UP000886998">
    <property type="component" value="Unassembled WGS sequence"/>
</dbReference>
<dbReference type="EMBL" id="BMAV01016062">
    <property type="protein sequence ID" value="GFY66494.1"/>
    <property type="molecule type" value="Genomic_DNA"/>
</dbReference>
<dbReference type="InterPro" id="IPR035426">
    <property type="entry name" value="Gemin2/Brr1"/>
</dbReference>
<keyword evidence="2" id="KW-1185">Reference proteome</keyword>
<dbReference type="Pfam" id="PF04938">
    <property type="entry name" value="SIP1"/>
    <property type="match status" value="1"/>
</dbReference>
<dbReference type="AlphaFoldDB" id="A0A8X6YBF4"/>
<dbReference type="OrthoDB" id="6423531at2759"/>
<dbReference type="GO" id="GO:0000387">
    <property type="term" value="P:spliceosomal snRNP assembly"/>
    <property type="evidence" value="ECO:0007669"/>
    <property type="project" value="InterPro"/>
</dbReference>
<evidence type="ECO:0000313" key="1">
    <source>
        <dbReference type="EMBL" id="GFY66494.1"/>
    </source>
</evidence>
<accession>A0A8X6YBF4</accession>
<evidence type="ECO:0000313" key="2">
    <source>
        <dbReference type="Proteomes" id="UP000886998"/>
    </source>
</evidence>
<name>A0A8X6YBF4_9ARAC</name>
<sequence length="242" mass="28523">MDCLEAEKSYALGILPVDFAVNPKRGIDEEEIFTTLALEVRPPARPITLDVYPQDGSEFIHQSRLQELYTMEPFFTARQINMYNYRMAAQDFEKRATRFQDDRILMIKKFPLKFDLPGKDAKEWCKVCLGSKLYNEIYDEPCSEEVEACLPSFSILCHLEQHMVRSLLKYAYRWFLAINMHDSIAKWVYSLLTCLERPVEKKCQKFLEIFKSAMRQRLRACDECEDKQLHMLLAILDLSFMD</sequence>